<protein>
    <submittedName>
        <fullName evidence="3">Uncharacterized protein</fullName>
    </submittedName>
</protein>
<dbReference type="VEuPathDB" id="TriTrypDB:Lsey_0006_0310"/>
<dbReference type="Gene3D" id="1.10.418.10">
    <property type="entry name" value="Calponin-like domain"/>
    <property type="match status" value="1"/>
</dbReference>
<organism evidence="3 4">
    <name type="scientific">Leptomonas seymouri</name>
    <dbReference type="NCBI Taxonomy" id="5684"/>
    <lineage>
        <taxon>Eukaryota</taxon>
        <taxon>Discoba</taxon>
        <taxon>Euglenozoa</taxon>
        <taxon>Kinetoplastea</taxon>
        <taxon>Metakinetoplastina</taxon>
        <taxon>Trypanosomatida</taxon>
        <taxon>Trypanosomatidae</taxon>
        <taxon>Leishmaniinae</taxon>
        <taxon>Leptomonas</taxon>
    </lineage>
</organism>
<reference evidence="3 4" key="1">
    <citation type="journal article" date="2015" name="PLoS Pathog.">
        <title>Leptomonas seymouri: Adaptations to the Dixenous Life Cycle Analyzed by Genome Sequencing, Transcriptome Profiling and Co-infection with Leishmania donovani.</title>
        <authorList>
            <person name="Kraeva N."/>
            <person name="Butenko A."/>
            <person name="Hlavacova J."/>
            <person name="Kostygov A."/>
            <person name="Myskova J."/>
            <person name="Grybchuk D."/>
            <person name="Lestinova T."/>
            <person name="Votypka J."/>
            <person name="Volf P."/>
            <person name="Opperdoes F."/>
            <person name="Flegontov P."/>
            <person name="Lukes J."/>
            <person name="Yurchenko V."/>
        </authorList>
    </citation>
    <scope>NUCLEOTIDE SEQUENCE [LARGE SCALE GENOMIC DNA]</scope>
    <source>
        <strain evidence="3 4">ATCC 30220</strain>
    </source>
</reference>
<accession>A0A0N0P981</accession>
<feature type="region of interest" description="Disordered" evidence="2">
    <location>
        <begin position="607"/>
        <end position="629"/>
    </location>
</feature>
<dbReference type="EMBL" id="LJSK01000006">
    <property type="protein sequence ID" value="KPI90397.1"/>
    <property type="molecule type" value="Genomic_DNA"/>
</dbReference>
<feature type="coiled-coil region" evidence="1">
    <location>
        <begin position="296"/>
        <end position="330"/>
    </location>
</feature>
<proteinExistence type="predicted"/>
<dbReference type="Gene3D" id="6.10.250.1080">
    <property type="match status" value="1"/>
</dbReference>
<dbReference type="OMA" id="CDGIALF"/>
<sequence>MDISRQHSTLALLRRLIPIADSSVPGYVPDHFTQLCDGISLYAILRTVAPSTFPPTTITAITGDDGEEETAMLSLTSRSFESHAQMRKANLSVLLRRIVQYAKEPMGQSPTAASITQGLDAASLAELAGDGSESVLAAATISAPLMQLVGIAVTLVVLSGVKAILGEVKSLPREDQVVLSNWVRELMSVYGLKPRSQGAAQIGASTSGISSGDPTTTAGAPAASLPSAAQAHPQRAAPAGPPPGITSASMSDVFAATTHGSAVPAAVSTINNSQPKSTARMVLGEAEDEGYYRNAVYQLRNELAEVKAQLSAMQDQYRIAKEDKDTAESKYRLLLGEQAKAPSGVAASATAPQGGGSSSGSEHQQEMLALWQERCRNKDETIATLTARVEEQSAQVAALKSATAAHEVALQALRRRLKTAEEGVMVKSEEKRAAEEKLAVAEDKFAAQMKMRLELENQVEELNSRVLVLTLEQDRLRGFGSGDENPPMNTSFVSNGSVDRVMMLENELDEVRHQRDSLQRQVGILQRQVAAMPSPVADVSTANDTWRAQLRQVEREREDLRQQLTTALERNGNLQQELAARTTSAATAAVANLSLSGSGVDTGEAVDASNTGGAGGAHTAGVTDSNEMDASSSSVYVPLHWADNDGKKREAERREQVILSSLLMQYSYRNLLLQQHQTLLHKDSAEAEVAHQRQMEEHLEVARQTHSPLLTQQRRDVEKGLLESVLHGAKLRMMRVEQ</sequence>
<dbReference type="AlphaFoldDB" id="A0A0N0P981"/>
<evidence type="ECO:0000313" key="3">
    <source>
        <dbReference type="EMBL" id="KPI90397.1"/>
    </source>
</evidence>
<keyword evidence="4" id="KW-1185">Reference proteome</keyword>
<feature type="compositionally biased region" description="Low complexity" evidence="2">
    <location>
        <begin position="211"/>
        <end position="238"/>
    </location>
</feature>
<evidence type="ECO:0000256" key="2">
    <source>
        <dbReference type="SAM" id="MobiDB-lite"/>
    </source>
</evidence>
<feature type="coiled-coil region" evidence="1">
    <location>
        <begin position="382"/>
        <end position="472"/>
    </location>
</feature>
<keyword evidence="1" id="KW-0175">Coiled coil</keyword>
<dbReference type="OrthoDB" id="250961at2759"/>
<gene>
    <name evidence="3" type="ORF">ABL78_0473</name>
</gene>
<comment type="caution">
    <text evidence="3">The sequence shown here is derived from an EMBL/GenBank/DDBJ whole genome shotgun (WGS) entry which is preliminary data.</text>
</comment>
<evidence type="ECO:0000313" key="4">
    <source>
        <dbReference type="Proteomes" id="UP000038009"/>
    </source>
</evidence>
<dbReference type="InterPro" id="IPR036872">
    <property type="entry name" value="CH_dom_sf"/>
</dbReference>
<feature type="coiled-coil region" evidence="1">
    <location>
        <begin position="501"/>
        <end position="577"/>
    </location>
</feature>
<dbReference type="Proteomes" id="UP000038009">
    <property type="component" value="Unassembled WGS sequence"/>
</dbReference>
<evidence type="ECO:0000256" key="1">
    <source>
        <dbReference type="SAM" id="Coils"/>
    </source>
</evidence>
<feature type="region of interest" description="Disordered" evidence="2">
    <location>
        <begin position="203"/>
        <end position="249"/>
    </location>
</feature>
<name>A0A0N0P981_LEPSE</name>
<feature type="region of interest" description="Disordered" evidence="2">
    <location>
        <begin position="342"/>
        <end position="365"/>
    </location>
</feature>
<dbReference type="SUPFAM" id="SSF116907">
    <property type="entry name" value="Hook domain"/>
    <property type="match status" value="1"/>
</dbReference>